<dbReference type="FunFam" id="3.80.10.10:FF:000095">
    <property type="entry name" value="LRR receptor-like serine/threonine-protein kinase GSO1"/>
    <property type="match status" value="1"/>
</dbReference>
<name>A0AAV5MGR8_9ROSI</name>
<dbReference type="SMART" id="SM00369">
    <property type="entry name" value="LRR_TYP"/>
    <property type="match status" value="6"/>
</dbReference>
<evidence type="ECO:0000256" key="13">
    <source>
        <dbReference type="SAM" id="SignalP"/>
    </source>
</evidence>
<keyword evidence="9 12" id="KW-0472">Membrane</keyword>
<reference evidence="15 16" key="1">
    <citation type="journal article" date="2021" name="Commun. Biol.">
        <title>The genome of Shorea leprosula (Dipterocarpaceae) highlights the ecological relevance of drought in aseasonal tropical rainforests.</title>
        <authorList>
            <person name="Ng K.K.S."/>
            <person name="Kobayashi M.J."/>
            <person name="Fawcett J.A."/>
            <person name="Hatakeyama M."/>
            <person name="Paape T."/>
            <person name="Ng C.H."/>
            <person name="Ang C.C."/>
            <person name="Tnah L.H."/>
            <person name="Lee C.T."/>
            <person name="Nishiyama T."/>
            <person name="Sese J."/>
            <person name="O'Brien M.J."/>
            <person name="Copetti D."/>
            <person name="Mohd Noor M.I."/>
            <person name="Ong R.C."/>
            <person name="Putra M."/>
            <person name="Sireger I.Z."/>
            <person name="Indrioko S."/>
            <person name="Kosugi Y."/>
            <person name="Izuno A."/>
            <person name="Isagi Y."/>
            <person name="Lee S.L."/>
            <person name="Shimizu K.K."/>
        </authorList>
    </citation>
    <scope>NUCLEOTIDE SEQUENCE [LARGE SCALE GENOMIC DNA]</scope>
    <source>
        <strain evidence="15">214</strain>
    </source>
</reference>
<organism evidence="15 16">
    <name type="scientific">Rubroshorea leprosula</name>
    <dbReference type="NCBI Taxonomy" id="152421"/>
    <lineage>
        <taxon>Eukaryota</taxon>
        <taxon>Viridiplantae</taxon>
        <taxon>Streptophyta</taxon>
        <taxon>Embryophyta</taxon>
        <taxon>Tracheophyta</taxon>
        <taxon>Spermatophyta</taxon>
        <taxon>Magnoliopsida</taxon>
        <taxon>eudicotyledons</taxon>
        <taxon>Gunneridae</taxon>
        <taxon>Pentapetalae</taxon>
        <taxon>rosids</taxon>
        <taxon>malvids</taxon>
        <taxon>Malvales</taxon>
        <taxon>Dipterocarpaceae</taxon>
        <taxon>Rubroshorea</taxon>
    </lineage>
</organism>
<evidence type="ECO:0000313" key="15">
    <source>
        <dbReference type="EMBL" id="GKV48784.1"/>
    </source>
</evidence>
<evidence type="ECO:0000256" key="11">
    <source>
        <dbReference type="ARBA" id="ARBA00023180"/>
    </source>
</evidence>
<sequence>MPSMITSIFTHFLHLFHLFSNEFISLQASEFGSYSANFTTCWEIERKALLKFKEGLKDPSGRLSSWVGNYSCTWSGVGCNRKTGHVTKLDLRMPLANSFISIDPTAVNKSIANKTALDFASLQGTMSPSLLDLKYLKYLDLSWNNFEQTPIPNFIGSFTNLEYLDLSHASFSGLVPPHLGNLSNLRHLDISSKFPEQDILVSDNLNWILRLSSLKFLSLSMANLSFASTNWLQAINMLPSLMTLHSSSCGLHDIPTSLPIVNFSSIQVIDLSLNDFDSPLPGWLFNISSLIELELSFIGFSGQIPPYLENLNNMRYLNLDYNDLSGPLPISIGNLSSLKNLYLSSNQLNGTIPETIGQLKKLTKIDLSSNNWGGVVSRIHFLHLNNLKELLLSSVEERSLIFDVTYDWIPPFSLKLISIPYCQMNPKFPIWLQTQKELKIVDLTKVGISGYVHDWFWKMSPQIVFLSLRSNKLCGELPRSLKFQSCSSVDLSFNLFEGPIPLFSGVCTLSLKSNSFSGPIPANFCDAMLNLDTMDLSKNYFNGSIPSSINKLKSLSYLLLENNELSGKIPSMNRLNNLEMLDLSNNNLFGNIPSSLCSQSPLLYLNLNGNNLYGKLSSLRNCTMLGTLGLANNQFHGGIPRWIGETLAHLSILQLQGNMFRGKIPKSLCNLPFLHVMDLGRNNFSGSIPPCLGNLSRLYHSENVTYVSDDAATSLLVSLVAYAYTASGGGVAAAVAITLKFTPFFFGIRHMEFNVKGQALEYVNTIDLVNLIDLSSNNLEGEIPKERMKLSALGTLNLSRNQLTGNIPEEMGDLRLLETLDPSVNHLSGPIPTSMSSMTFLSHLNLSHNDLSGPIPSANQFQTFNNPSIYEGNPKLCGAPLSTNCSPHKNDTPNGYIGKDKDESWSERLWFYIGTTFGFVVGLWAVCGTLVIKRTWRHAYFRFVEEMKDRIYVFIVLKAARLQKKLKGNERSCGYGEGNKFYLFIGLLVLLQNCCLCIHEMCSFYLGGFQL</sequence>
<evidence type="ECO:0000256" key="5">
    <source>
        <dbReference type="ARBA" id="ARBA00022692"/>
    </source>
</evidence>
<dbReference type="Pfam" id="PF08263">
    <property type="entry name" value="LRRNT_2"/>
    <property type="match status" value="1"/>
</dbReference>
<dbReference type="InterPro" id="IPR001611">
    <property type="entry name" value="Leu-rich_rpt"/>
</dbReference>
<dbReference type="Pfam" id="PF00560">
    <property type="entry name" value="LRR_1"/>
    <property type="match status" value="10"/>
</dbReference>
<dbReference type="GO" id="GO:0005886">
    <property type="term" value="C:plasma membrane"/>
    <property type="evidence" value="ECO:0007669"/>
    <property type="project" value="UniProtKB-SubCell"/>
</dbReference>
<keyword evidence="6 13" id="KW-0732">Signal</keyword>
<comment type="similarity">
    <text evidence="2">Belongs to the RLP family.</text>
</comment>
<evidence type="ECO:0000256" key="7">
    <source>
        <dbReference type="ARBA" id="ARBA00022737"/>
    </source>
</evidence>
<evidence type="ECO:0000256" key="4">
    <source>
        <dbReference type="ARBA" id="ARBA00022614"/>
    </source>
</evidence>
<keyword evidence="8 12" id="KW-1133">Transmembrane helix</keyword>
<feature type="chain" id="PRO_5043697322" description="Leucine-rich repeat-containing N-terminal plant-type domain-containing protein" evidence="13">
    <location>
        <begin position="29"/>
        <end position="1011"/>
    </location>
</feature>
<keyword evidence="5 12" id="KW-0812">Transmembrane</keyword>
<dbReference type="FunFam" id="3.80.10.10:FF:000041">
    <property type="entry name" value="LRR receptor-like serine/threonine-protein kinase ERECTA"/>
    <property type="match status" value="1"/>
</dbReference>
<evidence type="ECO:0000256" key="6">
    <source>
        <dbReference type="ARBA" id="ARBA00022729"/>
    </source>
</evidence>
<comment type="caution">
    <text evidence="15">The sequence shown here is derived from an EMBL/GenBank/DDBJ whole genome shotgun (WGS) entry which is preliminary data.</text>
</comment>
<dbReference type="PANTHER" id="PTHR48063">
    <property type="entry name" value="LRR RECEPTOR-LIKE KINASE"/>
    <property type="match status" value="1"/>
</dbReference>
<keyword evidence="3" id="KW-1003">Cell membrane</keyword>
<gene>
    <name evidence="15" type="ORF">SLEP1_g55575</name>
</gene>
<dbReference type="SUPFAM" id="SSF52058">
    <property type="entry name" value="L domain-like"/>
    <property type="match status" value="1"/>
</dbReference>
<keyword evidence="4" id="KW-0433">Leucine-rich repeat</keyword>
<accession>A0AAV5MGR8</accession>
<evidence type="ECO:0000256" key="9">
    <source>
        <dbReference type="ARBA" id="ARBA00023136"/>
    </source>
</evidence>
<keyword evidence="16" id="KW-1185">Reference proteome</keyword>
<keyword evidence="7" id="KW-0677">Repeat</keyword>
<comment type="subcellular location">
    <subcellularLocation>
        <location evidence="1">Cell membrane</location>
        <topology evidence="1">Single-pass type I membrane protein</topology>
    </subcellularLocation>
</comment>
<evidence type="ECO:0000256" key="1">
    <source>
        <dbReference type="ARBA" id="ARBA00004251"/>
    </source>
</evidence>
<feature type="transmembrane region" description="Helical" evidence="12">
    <location>
        <begin position="909"/>
        <end position="932"/>
    </location>
</feature>
<keyword evidence="10" id="KW-0675">Receptor</keyword>
<dbReference type="Proteomes" id="UP001054252">
    <property type="component" value="Unassembled WGS sequence"/>
</dbReference>
<dbReference type="InterPro" id="IPR013210">
    <property type="entry name" value="LRR_N_plant-typ"/>
</dbReference>
<feature type="signal peptide" evidence="13">
    <location>
        <begin position="1"/>
        <end position="28"/>
    </location>
</feature>
<evidence type="ECO:0000259" key="14">
    <source>
        <dbReference type="Pfam" id="PF08263"/>
    </source>
</evidence>
<dbReference type="InterPro" id="IPR032675">
    <property type="entry name" value="LRR_dom_sf"/>
</dbReference>
<evidence type="ECO:0000256" key="8">
    <source>
        <dbReference type="ARBA" id="ARBA00022989"/>
    </source>
</evidence>
<feature type="domain" description="Leucine-rich repeat-containing N-terminal plant-type" evidence="14">
    <location>
        <begin position="45"/>
        <end position="80"/>
    </location>
</feature>
<dbReference type="Gene3D" id="3.80.10.10">
    <property type="entry name" value="Ribonuclease Inhibitor"/>
    <property type="match status" value="4"/>
</dbReference>
<dbReference type="PROSITE" id="PS51450">
    <property type="entry name" value="LRR"/>
    <property type="match status" value="1"/>
</dbReference>
<dbReference type="InterPro" id="IPR046956">
    <property type="entry name" value="RLP23-like"/>
</dbReference>
<feature type="transmembrane region" description="Helical" evidence="12">
    <location>
        <begin position="981"/>
        <end position="1006"/>
    </location>
</feature>
<evidence type="ECO:0000256" key="2">
    <source>
        <dbReference type="ARBA" id="ARBA00009592"/>
    </source>
</evidence>
<keyword evidence="11" id="KW-0325">Glycoprotein</keyword>
<proteinExistence type="inferred from homology"/>
<dbReference type="SUPFAM" id="SSF52047">
    <property type="entry name" value="RNI-like"/>
    <property type="match status" value="1"/>
</dbReference>
<evidence type="ECO:0000256" key="10">
    <source>
        <dbReference type="ARBA" id="ARBA00023170"/>
    </source>
</evidence>
<evidence type="ECO:0000313" key="16">
    <source>
        <dbReference type="Proteomes" id="UP001054252"/>
    </source>
</evidence>
<dbReference type="EMBL" id="BPVZ01000270">
    <property type="protein sequence ID" value="GKV48784.1"/>
    <property type="molecule type" value="Genomic_DNA"/>
</dbReference>
<evidence type="ECO:0000256" key="3">
    <source>
        <dbReference type="ARBA" id="ARBA00022475"/>
    </source>
</evidence>
<dbReference type="PANTHER" id="PTHR48063:SF29">
    <property type="entry name" value="LRR RECEPTOR-LIKE KINASE FAMILY PROTEIN"/>
    <property type="match status" value="1"/>
</dbReference>
<evidence type="ECO:0000256" key="12">
    <source>
        <dbReference type="SAM" id="Phobius"/>
    </source>
</evidence>
<dbReference type="InterPro" id="IPR003591">
    <property type="entry name" value="Leu-rich_rpt_typical-subtyp"/>
</dbReference>
<protein>
    <recommendedName>
        <fullName evidence="14">Leucine-rich repeat-containing N-terminal plant-type domain-containing protein</fullName>
    </recommendedName>
</protein>
<dbReference type="AlphaFoldDB" id="A0AAV5MGR8"/>